<comment type="catalytic activity">
    <reaction evidence="18">
        <text>a long-chain fatty acid + ATP + CoA = a long-chain fatty acyl-CoA + AMP + diphosphate</text>
        <dbReference type="Rhea" id="RHEA:15421"/>
        <dbReference type="ChEBI" id="CHEBI:30616"/>
        <dbReference type="ChEBI" id="CHEBI:33019"/>
        <dbReference type="ChEBI" id="CHEBI:57287"/>
        <dbReference type="ChEBI" id="CHEBI:57560"/>
        <dbReference type="ChEBI" id="CHEBI:83139"/>
        <dbReference type="ChEBI" id="CHEBI:456215"/>
        <dbReference type="EC" id="6.2.1.3"/>
    </reaction>
</comment>
<dbReference type="GO" id="GO:0031410">
    <property type="term" value="C:cytoplasmic vesicle"/>
    <property type="evidence" value="ECO:0007669"/>
    <property type="project" value="UniProtKB-SubCell"/>
</dbReference>
<comment type="function">
    <text evidence="22">Catalyzes the conversion of fatty acids such as long-chain and very long-chain fatty acids to their active form acyl-CoAs for both synthesis of cellular lipids, and degradation via beta-oxidation. Can activate diverse saturated, monosaturated and polyunsaturated fatty acids.</text>
</comment>
<dbReference type="GO" id="GO:0004467">
    <property type="term" value="F:long-chain fatty acid-CoA ligase activity"/>
    <property type="evidence" value="ECO:0007669"/>
    <property type="project" value="UniProtKB-EC"/>
</dbReference>
<evidence type="ECO:0000256" key="9">
    <source>
        <dbReference type="ARBA" id="ARBA00022824"/>
    </source>
</evidence>
<dbReference type="GO" id="GO:0005886">
    <property type="term" value="C:plasma membrane"/>
    <property type="evidence" value="ECO:0007669"/>
    <property type="project" value="UniProtKB-SubCell"/>
</dbReference>
<dbReference type="InterPro" id="IPR042099">
    <property type="entry name" value="ANL_N_sf"/>
</dbReference>
<dbReference type="EC" id="6.2.1.3" evidence="16"/>
<dbReference type="GO" id="GO:0005783">
    <property type="term" value="C:endoplasmic reticulum"/>
    <property type="evidence" value="ECO:0007669"/>
    <property type="project" value="TreeGrafter"/>
</dbReference>
<keyword evidence="10" id="KW-0276">Fatty acid metabolism</keyword>
<dbReference type="Proteomes" id="UP000472270">
    <property type="component" value="Unassembled WGS sequence"/>
</dbReference>
<dbReference type="AlphaFoldDB" id="A0A673JF16"/>
<sequence>MHCVFHPKTFHSEQTFCQLILRKELQYEHFPEAWHTQSIIKNKHIAEVFHLNNCDNASWSYSLLPSVLIIPRTGQSLNSSYQSCSQHEHRHSNTPEVLAGAELAPAQCLWTTEASRSVQLRMDELCPEQPITVHQMFTNSVQKYGKLTALASKRGNKWEKVTFSEYYHLSRMAAKGFLKLGLEQFHSVAILGFNSAEWFIAAVGTVFAGGIMAGIYTTNSPDACLYVAKDSRANVIVVENQKQLDKILQVKDKLPHLKAIVQYSGSLKEKLPNFYSWEEFMGLGLEVSDQELDEVISSQKANQCCVLIYTSGTTGSPKGVMLSHDNITWTAHHASRAGDMQPAEIRQESLVSYLPLSHIAAQIYDLWTGIQWGEQVSFAQPDALKGSLVDTLREVTPTAHMGVPRVWEKIMEKIKEGISRCGYMKRKLVTWAMSVSLEANQRLTKYKSFLFTLADSLVLQKLRAELGISNCVKFFSGAAPIGNETLQFFLGLNIRLYEAYGMSESSGPHFMSGPKVYRFSSCGKVVPGCRYKLVNVDADGIGEVCFWGRNVFMGFLNLEDKTKEALDEDGWLRSGDLGKVDEDGFLYITGRIKELIITAGGENVAPLSIEDAVKQELPIISNAMLIGDKRKFLSMLLTLKCTINPETTEPTDILSLEAVEFCQRLGSQSTKVSGIIGGKDKIVYQSIEEGIARVNSKATSNAQRIQKWTILGKDFSIVGGELGPTMKLRRPVTTSRLAVSLLKILLLFWPIIL</sequence>
<gene>
    <name evidence="25" type="primary">LOC107757766</name>
</gene>
<evidence type="ECO:0000256" key="7">
    <source>
        <dbReference type="ARBA" id="ARBA00022598"/>
    </source>
</evidence>
<evidence type="ECO:0000259" key="24">
    <source>
        <dbReference type="Pfam" id="PF00501"/>
    </source>
</evidence>
<evidence type="ECO:0000313" key="25">
    <source>
        <dbReference type="Ensembl" id="ENSSRHP00000048530.1"/>
    </source>
</evidence>
<evidence type="ECO:0000256" key="15">
    <source>
        <dbReference type="ARBA" id="ARBA00023329"/>
    </source>
</evidence>
<evidence type="ECO:0000256" key="19">
    <source>
        <dbReference type="ARBA" id="ARBA00038034"/>
    </source>
</evidence>
<evidence type="ECO:0000256" key="20">
    <source>
        <dbReference type="ARBA" id="ARBA00040478"/>
    </source>
</evidence>
<dbReference type="PANTHER" id="PTHR43272:SF93">
    <property type="entry name" value="ACYL-COA SYNTHETASE BUBBLEGUM FAMILY MEMBER 1"/>
    <property type="match status" value="1"/>
</dbReference>
<evidence type="ECO:0000256" key="10">
    <source>
        <dbReference type="ARBA" id="ARBA00022832"/>
    </source>
</evidence>
<keyword evidence="4" id="KW-1003">Cell membrane</keyword>
<keyword evidence="26" id="KW-1185">Reference proteome</keyword>
<keyword evidence="9" id="KW-0256">Endoplasmic reticulum</keyword>
<keyword evidence="15" id="KW-0968">Cytoplasmic vesicle</keyword>
<dbReference type="PROSITE" id="PS00455">
    <property type="entry name" value="AMP_BINDING"/>
    <property type="match status" value="1"/>
</dbReference>
<comment type="similarity">
    <text evidence="19">Belongs to the ATP-dependent AMP-binding enzyme family. Bubblegum subfamily.</text>
</comment>
<evidence type="ECO:0000313" key="26">
    <source>
        <dbReference type="Proteomes" id="UP000472270"/>
    </source>
</evidence>
<evidence type="ECO:0000256" key="13">
    <source>
        <dbReference type="ARBA" id="ARBA00023098"/>
    </source>
</evidence>
<dbReference type="Pfam" id="PF00501">
    <property type="entry name" value="AMP-binding"/>
    <property type="match status" value="1"/>
</dbReference>
<dbReference type="Pfam" id="PF23562">
    <property type="entry name" value="AMP-binding_C_3"/>
    <property type="match status" value="1"/>
</dbReference>
<evidence type="ECO:0000256" key="12">
    <source>
        <dbReference type="ARBA" id="ARBA00022848"/>
    </source>
</evidence>
<comment type="catalytic activity">
    <reaction evidence="23">
        <text>hexadecanoate + ATP + CoA = hexadecanoyl-CoA + AMP + diphosphate</text>
        <dbReference type="Rhea" id="RHEA:30751"/>
        <dbReference type="ChEBI" id="CHEBI:7896"/>
        <dbReference type="ChEBI" id="CHEBI:30616"/>
        <dbReference type="ChEBI" id="CHEBI:33019"/>
        <dbReference type="ChEBI" id="CHEBI:57287"/>
        <dbReference type="ChEBI" id="CHEBI:57379"/>
        <dbReference type="ChEBI" id="CHEBI:456215"/>
    </reaction>
</comment>
<keyword evidence="11" id="KW-0067">ATP-binding</keyword>
<evidence type="ECO:0000256" key="21">
    <source>
        <dbReference type="ARBA" id="ARBA00043191"/>
    </source>
</evidence>
<reference evidence="25" key="2">
    <citation type="submission" date="2025-09" db="UniProtKB">
        <authorList>
            <consortium name="Ensembl"/>
        </authorList>
    </citation>
    <scope>IDENTIFICATION</scope>
</reference>
<keyword evidence="12" id="KW-0492">Microsome</keyword>
<feature type="domain" description="AMP-dependent synthetase/ligase" evidence="24">
    <location>
        <begin position="138"/>
        <end position="556"/>
    </location>
</feature>
<reference evidence="25" key="1">
    <citation type="submission" date="2025-08" db="UniProtKB">
        <authorList>
            <consortium name="Ensembl"/>
        </authorList>
    </citation>
    <scope>IDENTIFICATION</scope>
</reference>
<keyword evidence="8" id="KW-0547">Nucleotide-binding</keyword>
<keyword evidence="14" id="KW-0472">Membrane</keyword>
<evidence type="ECO:0000256" key="2">
    <source>
        <dbReference type="ARBA" id="ARBA00004236"/>
    </source>
</evidence>
<evidence type="ECO:0000256" key="5">
    <source>
        <dbReference type="ARBA" id="ARBA00022490"/>
    </source>
</evidence>
<evidence type="ECO:0000256" key="14">
    <source>
        <dbReference type="ARBA" id="ARBA00023136"/>
    </source>
</evidence>
<evidence type="ECO:0000256" key="22">
    <source>
        <dbReference type="ARBA" id="ARBA00045256"/>
    </source>
</evidence>
<dbReference type="PANTHER" id="PTHR43272">
    <property type="entry name" value="LONG-CHAIN-FATTY-ACID--COA LIGASE"/>
    <property type="match status" value="1"/>
</dbReference>
<dbReference type="Ensembl" id="ENSSRHT00000049897.1">
    <property type="protein sequence ID" value="ENSSRHP00000048530.1"/>
    <property type="gene ID" value="ENSSRHG00000023152.1"/>
</dbReference>
<evidence type="ECO:0000256" key="23">
    <source>
        <dbReference type="ARBA" id="ARBA00049177"/>
    </source>
</evidence>
<evidence type="ECO:0000256" key="4">
    <source>
        <dbReference type="ARBA" id="ARBA00022475"/>
    </source>
</evidence>
<keyword evidence="13" id="KW-0443">Lipid metabolism</keyword>
<evidence type="ECO:0000256" key="3">
    <source>
        <dbReference type="ARBA" id="ARBA00004541"/>
    </source>
</evidence>
<dbReference type="InterPro" id="IPR020845">
    <property type="entry name" value="AMP-binding_CS"/>
</dbReference>
<evidence type="ECO:0000256" key="11">
    <source>
        <dbReference type="ARBA" id="ARBA00022840"/>
    </source>
</evidence>
<keyword evidence="7" id="KW-0436">Ligase</keyword>
<comment type="subcellular location">
    <subcellularLocation>
        <location evidence="2">Cell membrane</location>
    </subcellularLocation>
    <subcellularLocation>
        <location evidence="3">Cytoplasmic vesicle</location>
    </subcellularLocation>
    <subcellularLocation>
        <location evidence="1">Microsome</location>
    </subcellularLocation>
</comment>
<keyword evidence="6" id="KW-0597">Phosphoprotein</keyword>
<dbReference type="InterPro" id="IPR000873">
    <property type="entry name" value="AMP-dep_synth/lig_dom"/>
</dbReference>
<evidence type="ECO:0000256" key="6">
    <source>
        <dbReference type="ARBA" id="ARBA00022553"/>
    </source>
</evidence>
<evidence type="ECO:0000256" key="1">
    <source>
        <dbReference type="ARBA" id="ARBA00004144"/>
    </source>
</evidence>
<dbReference type="CDD" id="cd05933">
    <property type="entry name" value="ACSBG_like"/>
    <property type="match status" value="1"/>
</dbReference>
<evidence type="ECO:0000256" key="16">
    <source>
        <dbReference type="ARBA" id="ARBA00026121"/>
    </source>
</evidence>
<evidence type="ECO:0000256" key="8">
    <source>
        <dbReference type="ARBA" id="ARBA00022741"/>
    </source>
</evidence>
<dbReference type="GO" id="GO:0005524">
    <property type="term" value="F:ATP binding"/>
    <property type="evidence" value="ECO:0007669"/>
    <property type="project" value="UniProtKB-KW"/>
</dbReference>
<keyword evidence="5" id="KW-0963">Cytoplasm</keyword>
<dbReference type="Gene3D" id="3.40.50.12780">
    <property type="entry name" value="N-terminal domain of ligase-like"/>
    <property type="match status" value="1"/>
</dbReference>
<accession>A0A673JF16</accession>
<evidence type="ECO:0000256" key="17">
    <source>
        <dbReference type="ARBA" id="ARBA00036716"/>
    </source>
</evidence>
<dbReference type="SUPFAM" id="SSF56801">
    <property type="entry name" value="Acetyl-CoA synthetase-like"/>
    <property type="match status" value="1"/>
</dbReference>
<comment type="catalytic activity">
    <reaction evidence="17">
        <text>(E)-hexadec-2-enoate + ATP + CoA = (2E)-hexadecenoyl-CoA + AMP + diphosphate</text>
        <dbReference type="Rhea" id="RHEA:36139"/>
        <dbReference type="ChEBI" id="CHEBI:30616"/>
        <dbReference type="ChEBI" id="CHEBI:33019"/>
        <dbReference type="ChEBI" id="CHEBI:57287"/>
        <dbReference type="ChEBI" id="CHEBI:61526"/>
        <dbReference type="ChEBI" id="CHEBI:72745"/>
        <dbReference type="ChEBI" id="CHEBI:456215"/>
    </reaction>
</comment>
<protein>
    <recommendedName>
        <fullName evidence="20">Long-chain-fatty-acid--CoA ligase ACSBG1</fullName>
        <ecNumber evidence="16">6.2.1.3</ecNumber>
    </recommendedName>
    <alternativeName>
        <fullName evidence="21">Acyl-CoA synthetase bubblegum family member 1</fullName>
    </alternativeName>
</protein>
<name>A0A673JF16_9TELE</name>
<evidence type="ECO:0000256" key="18">
    <source>
        <dbReference type="ARBA" id="ARBA00036813"/>
    </source>
</evidence>
<organism evidence="25 26">
    <name type="scientific">Sinocyclocheilus rhinocerous</name>
    <dbReference type="NCBI Taxonomy" id="307959"/>
    <lineage>
        <taxon>Eukaryota</taxon>
        <taxon>Metazoa</taxon>
        <taxon>Chordata</taxon>
        <taxon>Craniata</taxon>
        <taxon>Vertebrata</taxon>
        <taxon>Euteleostomi</taxon>
        <taxon>Actinopterygii</taxon>
        <taxon>Neopterygii</taxon>
        <taxon>Teleostei</taxon>
        <taxon>Ostariophysi</taxon>
        <taxon>Cypriniformes</taxon>
        <taxon>Cyprinidae</taxon>
        <taxon>Cyprininae</taxon>
        <taxon>Sinocyclocheilus</taxon>
    </lineage>
</organism>
<proteinExistence type="inferred from homology"/>